<dbReference type="InterPro" id="IPR013762">
    <property type="entry name" value="Integrase-like_cat_sf"/>
</dbReference>
<dbReference type="CDD" id="cd00801">
    <property type="entry name" value="INT_P4_C"/>
    <property type="match status" value="1"/>
</dbReference>
<gene>
    <name evidence="9" type="ORF">SAMN04488095_3219</name>
</gene>
<keyword evidence="10" id="KW-1185">Reference proteome</keyword>
<dbReference type="Pfam" id="PF22022">
    <property type="entry name" value="Phage_int_M"/>
    <property type="match status" value="1"/>
</dbReference>
<dbReference type="Pfam" id="PF00589">
    <property type="entry name" value="Phage_integrase"/>
    <property type="match status" value="1"/>
</dbReference>
<evidence type="ECO:0000256" key="2">
    <source>
        <dbReference type="ARBA" id="ARBA00022908"/>
    </source>
</evidence>
<dbReference type="InterPro" id="IPR025166">
    <property type="entry name" value="Integrase_DNA_bind_dom"/>
</dbReference>
<evidence type="ECO:0000313" key="9">
    <source>
        <dbReference type="EMBL" id="SFJ60274.1"/>
    </source>
</evidence>
<name>A0A1I3SN63_9RHOB</name>
<dbReference type="PROSITE" id="PS51898">
    <property type="entry name" value="TYR_RECOMBINASE"/>
    <property type="match status" value="1"/>
</dbReference>
<feature type="compositionally biased region" description="Basic residues" evidence="6">
    <location>
        <begin position="385"/>
        <end position="394"/>
    </location>
</feature>
<dbReference type="InterPro" id="IPR010998">
    <property type="entry name" value="Integrase_recombinase_N"/>
</dbReference>
<dbReference type="InterPro" id="IPR002104">
    <property type="entry name" value="Integrase_catalytic"/>
</dbReference>
<protein>
    <submittedName>
        <fullName evidence="9">Integrase</fullName>
    </submittedName>
</protein>
<dbReference type="GO" id="GO:0006310">
    <property type="term" value="P:DNA recombination"/>
    <property type="evidence" value="ECO:0007669"/>
    <property type="project" value="UniProtKB-KW"/>
</dbReference>
<dbReference type="OrthoDB" id="9795573at2"/>
<dbReference type="InterPro" id="IPR053876">
    <property type="entry name" value="Phage_int_M"/>
</dbReference>
<evidence type="ECO:0000256" key="5">
    <source>
        <dbReference type="PROSITE-ProRule" id="PRU01248"/>
    </source>
</evidence>
<dbReference type="Gene3D" id="1.10.443.10">
    <property type="entry name" value="Intergrase catalytic core"/>
    <property type="match status" value="1"/>
</dbReference>
<dbReference type="Proteomes" id="UP000199110">
    <property type="component" value="Unassembled WGS sequence"/>
</dbReference>
<feature type="domain" description="Core-binding (CB)" evidence="8">
    <location>
        <begin position="93"/>
        <end position="174"/>
    </location>
</feature>
<dbReference type="PANTHER" id="PTHR30629:SF2">
    <property type="entry name" value="PROPHAGE INTEGRASE INTS-RELATED"/>
    <property type="match status" value="1"/>
</dbReference>
<feature type="region of interest" description="Disordered" evidence="6">
    <location>
        <begin position="385"/>
        <end position="406"/>
    </location>
</feature>
<evidence type="ECO:0000256" key="4">
    <source>
        <dbReference type="ARBA" id="ARBA00023172"/>
    </source>
</evidence>
<comment type="similarity">
    <text evidence="1">Belongs to the 'phage' integrase family.</text>
</comment>
<proteinExistence type="inferred from homology"/>
<dbReference type="Gene3D" id="1.10.150.130">
    <property type="match status" value="1"/>
</dbReference>
<keyword evidence="2" id="KW-0229">DNA integration</keyword>
<evidence type="ECO:0000256" key="1">
    <source>
        <dbReference type="ARBA" id="ARBA00008857"/>
    </source>
</evidence>
<reference evidence="9 10" key="1">
    <citation type="submission" date="2016-10" db="EMBL/GenBank/DDBJ databases">
        <authorList>
            <person name="de Groot N.N."/>
        </authorList>
    </citation>
    <scope>NUCLEOTIDE SEQUENCE [LARGE SCALE GENOMIC DNA]</scope>
    <source>
        <strain evidence="9 10">DSM 19073</strain>
    </source>
</reference>
<dbReference type="InterPro" id="IPR044068">
    <property type="entry name" value="CB"/>
</dbReference>
<dbReference type="InterPro" id="IPR050808">
    <property type="entry name" value="Phage_Integrase"/>
</dbReference>
<dbReference type="PANTHER" id="PTHR30629">
    <property type="entry name" value="PROPHAGE INTEGRASE"/>
    <property type="match status" value="1"/>
</dbReference>
<dbReference type="GO" id="GO:0003677">
    <property type="term" value="F:DNA binding"/>
    <property type="evidence" value="ECO:0007669"/>
    <property type="project" value="UniProtKB-UniRule"/>
</dbReference>
<dbReference type="AlphaFoldDB" id="A0A1I3SN63"/>
<evidence type="ECO:0000256" key="3">
    <source>
        <dbReference type="ARBA" id="ARBA00023125"/>
    </source>
</evidence>
<keyword evidence="4" id="KW-0233">DNA recombination</keyword>
<dbReference type="EMBL" id="FORA01000004">
    <property type="protein sequence ID" value="SFJ60274.1"/>
    <property type="molecule type" value="Genomic_DNA"/>
</dbReference>
<dbReference type="Gene3D" id="3.30.160.390">
    <property type="entry name" value="Integrase, DNA-binding domain"/>
    <property type="match status" value="1"/>
</dbReference>
<evidence type="ECO:0000259" key="7">
    <source>
        <dbReference type="PROSITE" id="PS51898"/>
    </source>
</evidence>
<dbReference type="GO" id="GO:0015074">
    <property type="term" value="P:DNA integration"/>
    <property type="evidence" value="ECO:0007669"/>
    <property type="project" value="UniProtKB-KW"/>
</dbReference>
<feature type="domain" description="Tyr recombinase" evidence="7">
    <location>
        <begin position="198"/>
        <end position="374"/>
    </location>
</feature>
<evidence type="ECO:0000313" key="10">
    <source>
        <dbReference type="Proteomes" id="UP000199110"/>
    </source>
</evidence>
<organism evidence="9 10">
    <name type="scientific">Jannaschia pohangensis</name>
    <dbReference type="NCBI Taxonomy" id="390807"/>
    <lineage>
        <taxon>Bacteria</taxon>
        <taxon>Pseudomonadati</taxon>
        <taxon>Pseudomonadota</taxon>
        <taxon>Alphaproteobacteria</taxon>
        <taxon>Rhodobacterales</taxon>
        <taxon>Roseobacteraceae</taxon>
        <taxon>Jannaschia</taxon>
    </lineage>
</organism>
<keyword evidence="3 5" id="KW-0238">DNA-binding</keyword>
<dbReference type="RefSeq" id="WP_092783125.1">
    <property type="nucleotide sequence ID" value="NZ_FORA01000004.1"/>
</dbReference>
<evidence type="ECO:0000259" key="8">
    <source>
        <dbReference type="PROSITE" id="PS51900"/>
    </source>
</evidence>
<dbReference type="PROSITE" id="PS51900">
    <property type="entry name" value="CB"/>
    <property type="match status" value="1"/>
</dbReference>
<dbReference type="InterPro" id="IPR011010">
    <property type="entry name" value="DNA_brk_join_enz"/>
</dbReference>
<dbReference type="InterPro" id="IPR038488">
    <property type="entry name" value="Integrase_DNA-bd_sf"/>
</dbReference>
<sequence>MPLTDAQCRAAKPAQKVQKLSDGRGLFLQVTPAGSKLWRMNYRFQAKQRTAAFGSYPDVSLATARLRAAELKDKLAAGADPALKDGETATPVKTFKEAAREWYRAREAQWVSGYAARLWARLDGDVFPRIGHKDVAAVTPAEVLALLREVEDRNALEMAKRIRQTMSAVFKYAVANGWATSDPAAPLAGAMKSAPRQKHRASLKEDQLHDFFAALATYSGDRATALGLKIIAHTFVRTSELRLATWNEIDGDTWRIEASKMKMRKEHIVPLSPQVRAMFAELKDLAGTSPFILPGQSDHKPISENTLIYGLYRLGYHSRASVHGFRSTASTILNESGLWRADAIERQLAHVPANEVRSAYNAALYLEERRKMMVWYSDLMEQHEKRKPKGQPVRRKSDTDLTDLLS</sequence>
<evidence type="ECO:0000256" key="6">
    <source>
        <dbReference type="SAM" id="MobiDB-lite"/>
    </source>
</evidence>
<accession>A0A1I3SN63</accession>
<dbReference type="SUPFAM" id="SSF56349">
    <property type="entry name" value="DNA breaking-rejoining enzymes"/>
    <property type="match status" value="1"/>
</dbReference>
<dbReference type="Pfam" id="PF13356">
    <property type="entry name" value="Arm-DNA-bind_3"/>
    <property type="match status" value="1"/>
</dbReference>